<evidence type="ECO:0000256" key="1">
    <source>
        <dbReference type="SAM" id="MobiDB-lite"/>
    </source>
</evidence>
<keyword evidence="3" id="KW-1185">Reference proteome</keyword>
<dbReference type="AlphaFoldDB" id="A0A915EGL0"/>
<dbReference type="PROSITE" id="PS51746">
    <property type="entry name" value="PPM_2"/>
    <property type="match status" value="1"/>
</dbReference>
<feature type="compositionally biased region" description="Polar residues" evidence="1">
    <location>
        <begin position="368"/>
        <end position="378"/>
    </location>
</feature>
<feature type="region of interest" description="Disordered" evidence="1">
    <location>
        <begin position="354"/>
        <end position="378"/>
    </location>
</feature>
<evidence type="ECO:0000313" key="3">
    <source>
        <dbReference type="Proteomes" id="UP000887574"/>
    </source>
</evidence>
<proteinExistence type="predicted"/>
<evidence type="ECO:0000259" key="2">
    <source>
        <dbReference type="PROSITE" id="PS51746"/>
    </source>
</evidence>
<organism evidence="3 4">
    <name type="scientific">Ditylenchus dipsaci</name>
    <dbReference type="NCBI Taxonomy" id="166011"/>
    <lineage>
        <taxon>Eukaryota</taxon>
        <taxon>Metazoa</taxon>
        <taxon>Ecdysozoa</taxon>
        <taxon>Nematoda</taxon>
        <taxon>Chromadorea</taxon>
        <taxon>Rhabditida</taxon>
        <taxon>Tylenchina</taxon>
        <taxon>Tylenchomorpha</taxon>
        <taxon>Sphaerularioidea</taxon>
        <taxon>Anguinidae</taxon>
        <taxon>Anguininae</taxon>
        <taxon>Ditylenchus</taxon>
    </lineage>
</organism>
<reference evidence="4" key="1">
    <citation type="submission" date="2022-11" db="UniProtKB">
        <authorList>
            <consortium name="WormBaseParasite"/>
        </authorList>
    </citation>
    <scope>IDENTIFICATION</scope>
</reference>
<dbReference type="WBParaSite" id="jg6123">
    <property type="protein sequence ID" value="jg6123"/>
    <property type="gene ID" value="jg6123"/>
</dbReference>
<evidence type="ECO:0000313" key="4">
    <source>
        <dbReference type="WBParaSite" id="jg6123"/>
    </source>
</evidence>
<accession>A0A915EGL0</accession>
<dbReference type="Gene3D" id="3.60.40.10">
    <property type="entry name" value="PPM-type phosphatase domain"/>
    <property type="match status" value="1"/>
</dbReference>
<dbReference type="Pfam" id="PF00481">
    <property type="entry name" value="PP2C"/>
    <property type="match status" value="1"/>
</dbReference>
<dbReference type="Proteomes" id="UP000887574">
    <property type="component" value="Unplaced"/>
</dbReference>
<protein>
    <submittedName>
        <fullName evidence="4">PPM-type phosphatase domain-containing protein</fullName>
    </submittedName>
</protein>
<feature type="domain" description="PPM-type phosphatase" evidence="2">
    <location>
        <begin position="41"/>
        <end position="425"/>
    </location>
</feature>
<sequence length="425" mass="47295">MELEEIDLKDPAWANSSFLVVEKDCDNSGESGCSNGTEQNDFGVSSNNYWVRQRVTKEGTEIYAFLLLSEFGEGKLVTKYVADKLVPSILDSNELTNIVKALNEDPHLHDIDNKVTDLIKSLFLRVDNECYEALQMLQIQNEEDTFDSFLFLNSGCSAILALVLQNRLYMANCGNSVGVFGKIIGDGLMVFQVSETHEEVPEGGPNVSEDNPDICLGDYGRKTEVLQNRQSAVSSEPFVIDGKIELNQTARFMLLIPPSTFKVLGRLYPEQQSLEQTNTPVSVLSKMIVDALEDSSRSPRASTQQVLKELSDKFWSQYSNDFEGQARPELCLAYIDLSNDYEVDALKESHSNAHLSAKNPKGQGLEASASSSSVNGATTQANGVTSYVDWSEFYTHELRDTVLAKIESIKQLYRERNKLTSIAEN</sequence>
<dbReference type="InterPro" id="IPR001932">
    <property type="entry name" value="PPM-type_phosphatase-like_dom"/>
</dbReference>
<name>A0A915EGL0_9BILA</name>
<dbReference type="InterPro" id="IPR036457">
    <property type="entry name" value="PPM-type-like_dom_sf"/>
</dbReference>
<dbReference type="SUPFAM" id="SSF81606">
    <property type="entry name" value="PP2C-like"/>
    <property type="match status" value="1"/>
</dbReference>